<gene>
    <name evidence="9" type="ORF">FN846DRAFT_780019</name>
</gene>
<evidence type="ECO:0000256" key="3">
    <source>
        <dbReference type="ARBA" id="ARBA00022989"/>
    </source>
</evidence>
<dbReference type="InterPro" id="IPR023244">
    <property type="entry name" value="Brefeldin_A-sensitivity_4"/>
</dbReference>
<evidence type="ECO:0000256" key="2">
    <source>
        <dbReference type="ARBA" id="ARBA00022692"/>
    </source>
</evidence>
<feature type="region of interest" description="Disordered" evidence="5">
    <location>
        <begin position="319"/>
        <end position="354"/>
    </location>
</feature>
<dbReference type="PANTHER" id="PTHR47804:SF1">
    <property type="entry name" value="DUF2421 DOMAIN-CONTAINING PROTEIN"/>
    <property type="match status" value="1"/>
</dbReference>
<accession>A0A5J5ETT4</accession>
<sequence length="945" mass="106592">MKLWAFARSKKAKMVLKCSLAYYIGSLATYVAPISNMLGRYDGKHLVATFAVYFHPARSAGSMYQATVYALIAFLYSCFVSFGSMGVSLFFAMKDLIEVGHALVLIVFCAGGLGLIGYVKHTKAHPTINVACSMASISIVTILTKEGSVQRGEFQIGKVVQVSMILLMSIAISYTVAFTLWPSSAINGFRQLMIDTMDQFAESLSGITHSFLRGSTEDIDSFKFESIEASHRTVFSSLSKTLKEAKYEHYIWGTEKQYHQEALLVESLQRLSQNIGGLRSAARTQFSLLKEVREREQASASSSSPIPLESRPQAVEENNQLFTPPSPEHEHLPVEHSGNVSPSEPSTREETVASSEVSPAAVFNMFIFHLGPPMRSLAFTLREMLESLPFGPAPDYKIQINTHFEESLQRAIDLFNEKRTEALNDLYTSEAITCPRSMEAAADVEEMAASCGYFSYNLTFIAEEMKTFLDILKELQRLQESKEKSWEWLKFWKRLGRKKLPRTSEEGISFYALLRSPSHEEIPSFNRRRTIPNVVLEPEARIPLTYKLWLALRVLRRDHVKFGVKVGIGAALYALPAFIPATRPTFTHWRGEWGLVSYMIIMSMTLGQTNSSGEARVVGTIIGSLLALFAWFAFPENPYALSVFGWLVSLPCFWIILNWKQATFGRFILLTYNLSALYAYSLSMADNDDDDDDEGGVNPIITEIVLHRTVAVTVGVLWGLFINRMIWPLSARSQLRRGLSVLWLRMALIWNQDPLNCLIDGHHEKQYKNISEEYSLQKAVIQLDGLAAAAPHEFRLKGPFPIKEYRNILKASQAILDAFHGMSVMIAKDPKANRRETDILNFTKKERDNLCARLSHLFYVLASSIRLAFPLPEHLPNALSARDRLLAKLFDYRAHVRGTEGEVDEDFAMVYAYVLVTARISEGLDELKRNVMLLYGVLDEEMLEI</sequence>
<proteinExistence type="predicted"/>
<feature type="transmembrane region" description="Helical" evidence="6">
    <location>
        <begin position="164"/>
        <end position="183"/>
    </location>
</feature>
<dbReference type="GO" id="GO:0016020">
    <property type="term" value="C:membrane"/>
    <property type="evidence" value="ECO:0007669"/>
    <property type="project" value="UniProtKB-SubCell"/>
</dbReference>
<organism evidence="9 10">
    <name type="scientific">Sphaerosporella brunnea</name>
    <dbReference type="NCBI Taxonomy" id="1250544"/>
    <lineage>
        <taxon>Eukaryota</taxon>
        <taxon>Fungi</taxon>
        <taxon>Dikarya</taxon>
        <taxon>Ascomycota</taxon>
        <taxon>Pezizomycotina</taxon>
        <taxon>Pezizomycetes</taxon>
        <taxon>Pezizales</taxon>
        <taxon>Pyronemataceae</taxon>
        <taxon>Sphaerosporella</taxon>
    </lineage>
</organism>
<feature type="transmembrane region" description="Helical" evidence="6">
    <location>
        <begin position="664"/>
        <end position="685"/>
    </location>
</feature>
<dbReference type="InterPro" id="IPR018820">
    <property type="entry name" value="BRE4-related_DUF2421"/>
</dbReference>
<dbReference type="PRINTS" id="PR02047">
    <property type="entry name" value="BREFELDNASP4"/>
</dbReference>
<evidence type="ECO:0000256" key="1">
    <source>
        <dbReference type="ARBA" id="ARBA00004141"/>
    </source>
</evidence>
<evidence type="ECO:0000256" key="5">
    <source>
        <dbReference type="SAM" id="MobiDB-lite"/>
    </source>
</evidence>
<dbReference type="Pfam" id="PF13515">
    <property type="entry name" value="FUSC_2"/>
    <property type="match status" value="1"/>
</dbReference>
<keyword evidence="4 6" id="KW-0472">Membrane</keyword>
<feature type="domain" description="Integral membrane bound transporter" evidence="8">
    <location>
        <begin position="586"/>
        <end position="722"/>
    </location>
</feature>
<dbReference type="Proteomes" id="UP000326924">
    <property type="component" value="Unassembled WGS sequence"/>
</dbReference>
<comment type="caution">
    <text evidence="9">The sequence shown here is derived from an EMBL/GenBank/DDBJ whole genome shotgun (WGS) entry which is preliminary data.</text>
</comment>
<evidence type="ECO:0000256" key="6">
    <source>
        <dbReference type="SAM" id="Phobius"/>
    </source>
</evidence>
<feature type="transmembrane region" description="Helical" evidence="6">
    <location>
        <begin position="640"/>
        <end position="657"/>
    </location>
</feature>
<dbReference type="EMBL" id="VXIS01000116">
    <property type="protein sequence ID" value="KAA8903610.1"/>
    <property type="molecule type" value="Genomic_DNA"/>
</dbReference>
<dbReference type="InterPro" id="IPR049453">
    <property type="entry name" value="Memb_transporter_dom"/>
</dbReference>
<protein>
    <submittedName>
        <fullName evidence="9">Fusaric acid resistance protein-like-domain-containing protein</fullName>
    </submittedName>
</protein>
<evidence type="ECO:0000259" key="7">
    <source>
        <dbReference type="Pfam" id="PF10334"/>
    </source>
</evidence>
<keyword evidence="2 6" id="KW-0812">Transmembrane</keyword>
<feature type="transmembrane region" description="Helical" evidence="6">
    <location>
        <begin position="562"/>
        <end position="581"/>
    </location>
</feature>
<evidence type="ECO:0000259" key="8">
    <source>
        <dbReference type="Pfam" id="PF13515"/>
    </source>
</evidence>
<feature type="domain" description="DUF2421" evidence="7">
    <location>
        <begin position="773"/>
        <end position="882"/>
    </location>
</feature>
<feature type="transmembrane region" description="Helical" evidence="6">
    <location>
        <begin position="593"/>
        <end position="610"/>
    </location>
</feature>
<keyword evidence="10" id="KW-1185">Reference proteome</keyword>
<comment type="subcellular location">
    <subcellularLocation>
        <location evidence="1">Membrane</location>
        <topology evidence="1">Multi-pass membrane protein</topology>
    </subcellularLocation>
</comment>
<evidence type="ECO:0000256" key="4">
    <source>
        <dbReference type="ARBA" id="ARBA00023136"/>
    </source>
</evidence>
<name>A0A5J5ETT4_9PEZI</name>
<dbReference type="OrthoDB" id="68611at2759"/>
<feature type="transmembrane region" description="Helical" evidence="6">
    <location>
        <begin position="99"/>
        <end position="119"/>
    </location>
</feature>
<dbReference type="InterPro" id="IPR052430">
    <property type="entry name" value="IVT-Associated"/>
</dbReference>
<keyword evidence="3 6" id="KW-1133">Transmembrane helix</keyword>
<dbReference type="PANTHER" id="PTHR47804">
    <property type="entry name" value="60S RIBOSOMAL PROTEIN L19"/>
    <property type="match status" value="1"/>
</dbReference>
<dbReference type="InParanoid" id="A0A5J5ETT4"/>
<reference evidence="9 10" key="1">
    <citation type="submission" date="2019-09" db="EMBL/GenBank/DDBJ databases">
        <title>Draft genome of the ectomycorrhizal ascomycete Sphaerosporella brunnea.</title>
        <authorList>
            <consortium name="DOE Joint Genome Institute"/>
            <person name="Benucci G.M."/>
            <person name="Marozzi G."/>
            <person name="Antonielli L."/>
            <person name="Sanchez S."/>
            <person name="Marco P."/>
            <person name="Wang X."/>
            <person name="Falini L.B."/>
            <person name="Barry K."/>
            <person name="Haridas S."/>
            <person name="Lipzen A."/>
            <person name="Labutti K."/>
            <person name="Grigoriev I.V."/>
            <person name="Murat C."/>
            <person name="Martin F."/>
            <person name="Albertini E."/>
            <person name="Donnini D."/>
            <person name="Bonito G."/>
        </authorList>
    </citation>
    <scope>NUCLEOTIDE SEQUENCE [LARGE SCALE GENOMIC DNA]</scope>
    <source>
        <strain evidence="9 10">Sb_GMNB300</strain>
    </source>
</reference>
<feature type="transmembrane region" description="Helical" evidence="6">
    <location>
        <begin position="617"/>
        <end position="634"/>
    </location>
</feature>
<evidence type="ECO:0000313" key="9">
    <source>
        <dbReference type="EMBL" id="KAA8903610.1"/>
    </source>
</evidence>
<dbReference type="AlphaFoldDB" id="A0A5J5ETT4"/>
<feature type="transmembrane region" description="Helical" evidence="6">
    <location>
        <begin position="705"/>
        <end position="727"/>
    </location>
</feature>
<evidence type="ECO:0000313" key="10">
    <source>
        <dbReference type="Proteomes" id="UP000326924"/>
    </source>
</evidence>
<feature type="transmembrane region" description="Helical" evidence="6">
    <location>
        <begin position="20"/>
        <end position="38"/>
    </location>
</feature>
<feature type="transmembrane region" description="Helical" evidence="6">
    <location>
        <begin position="68"/>
        <end position="93"/>
    </location>
</feature>
<dbReference type="Pfam" id="PF10334">
    <property type="entry name" value="BRE4"/>
    <property type="match status" value="1"/>
</dbReference>